<dbReference type="InterPro" id="IPR032466">
    <property type="entry name" value="Metal_Hydrolase"/>
</dbReference>
<accession>A0ABX5W717</accession>
<dbReference type="RefSeq" id="WP_140480258.1">
    <property type="nucleotide sequence ID" value="NZ_CP041090.2"/>
</dbReference>
<feature type="domain" description="Amidohydrolase-related" evidence="2">
    <location>
        <begin position="16"/>
        <end position="356"/>
    </location>
</feature>
<reference evidence="3 4" key="2">
    <citation type="journal article" date="2020" name="Int. J. Syst. Evol. Microbiol.">
        <title>Description and complete genome sequences of Bradyrhizobium symbiodeficiens sp. nov., a non-symbiotic bacterium associated with legumes native to Canada.</title>
        <authorList>
            <person name="Bromfield E.S.P."/>
            <person name="Cloutier S."/>
            <person name="Nguyen H.D.T."/>
        </authorList>
    </citation>
    <scope>NUCLEOTIDE SEQUENCE [LARGE SCALE GENOMIC DNA]</scope>
    <source>
        <strain evidence="3 4">65S1MB</strain>
    </source>
</reference>
<keyword evidence="4" id="KW-1185">Reference proteome</keyword>
<evidence type="ECO:0000259" key="2">
    <source>
        <dbReference type="Pfam" id="PF04909"/>
    </source>
</evidence>
<evidence type="ECO:0000256" key="1">
    <source>
        <dbReference type="ARBA" id="ARBA00023239"/>
    </source>
</evidence>
<evidence type="ECO:0000313" key="4">
    <source>
        <dbReference type="Proteomes" id="UP000319298"/>
    </source>
</evidence>
<dbReference type="Pfam" id="PF04909">
    <property type="entry name" value="Amidohydro_2"/>
    <property type="match status" value="1"/>
</dbReference>
<name>A0ABX5W717_9BRAD</name>
<evidence type="ECO:0000313" key="3">
    <source>
        <dbReference type="EMBL" id="QDF38810.1"/>
    </source>
</evidence>
<dbReference type="PANTHER" id="PTHR21240">
    <property type="entry name" value="2-AMINO-3-CARBOXYLMUCONATE-6-SEMIALDEHYDE DECARBOXYLASE"/>
    <property type="match status" value="1"/>
</dbReference>
<dbReference type="SUPFAM" id="SSF51556">
    <property type="entry name" value="Metallo-dependent hydrolases"/>
    <property type="match status" value="1"/>
</dbReference>
<dbReference type="PANTHER" id="PTHR21240:SF28">
    <property type="entry name" value="ISO-OROTATE DECARBOXYLASE (EUROFUNG)"/>
    <property type="match status" value="1"/>
</dbReference>
<gene>
    <name evidence="3" type="ORF">FJN17_15300</name>
</gene>
<dbReference type="Proteomes" id="UP000319298">
    <property type="component" value="Chromosome"/>
</dbReference>
<keyword evidence="1" id="KW-0456">Lyase</keyword>
<dbReference type="Gene3D" id="3.20.20.140">
    <property type="entry name" value="Metal-dependent hydrolases"/>
    <property type="match status" value="1"/>
</dbReference>
<protein>
    <submittedName>
        <fullName evidence="3">Amidohydrolase family protein</fullName>
    </submittedName>
</protein>
<sequence>MTTTDQSLSEGRLNAIDCDVHPAVESMKVLLPYFDEHWQEQVTVRGIDGLNPTSYPPEMRVNCRSDWRGRDRIPVSKVEQLSSQALDGLGSQLAICNCLYGVQSVYDENFAAALARAVNSWIQTEWLDREPRLRASIIIPTQNPDLAVAEIERLALDRRFVQVMVLAMGDMPLGRRFYWPIYEACARHGLPLGIHAGSAFRHAPSCTGWPSYYLEDYVAQAESFQAQLASLICEGVFTKYPGLSVVMMESGFSWLPNFMWRSNKTWRAMRAEIPWVERPPADIIRDHVRFTLQPTDEPPLAADLDRILNQIGTDEALLFSTDYPHWHFEGTDMLPVGLSPTMIRKIAHENPRKAFPRLKEVAA</sequence>
<dbReference type="EMBL" id="CP041090">
    <property type="protein sequence ID" value="QDF38810.1"/>
    <property type="molecule type" value="Genomic_DNA"/>
</dbReference>
<dbReference type="InterPro" id="IPR032465">
    <property type="entry name" value="ACMSD"/>
</dbReference>
<dbReference type="InterPro" id="IPR006680">
    <property type="entry name" value="Amidohydro-rel"/>
</dbReference>
<proteinExistence type="predicted"/>
<reference evidence="4" key="1">
    <citation type="submission" date="2019-06" db="EMBL/GenBank/DDBJ databases">
        <title>Whole-Genome Sequence of Bradyrhizobium sp. 3 Strain 65S1MB.</title>
        <authorList>
            <person name="Bromfield E.S.P."/>
            <person name="Cloutier S."/>
            <person name="Nguyen H.D.T."/>
        </authorList>
    </citation>
    <scope>NUCLEOTIDE SEQUENCE [LARGE SCALE GENOMIC DNA]</scope>
    <source>
        <strain evidence="4">65S1MB</strain>
    </source>
</reference>
<organism evidence="3 4">
    <name type="scientific">Bradyrhizobium symbiodeficiens</name>
    <dbReference type="NCBI Taxonomy" id="1404367"/>
    <lineage>
        <taxon>Bacteria</taxon>
        <taxon>Pseudomonadati</taxon>
        <taxon>Pseudomonadota</taxon>
        <taxon>Alphaproteobacteria</taxon>
        <taxon>Hyphomicrobiales</taxon>
        <taxon>Nitrobacteraceae</taxon>
        <taxon>Bradyrhizobium</taxon>
    </lineage>
</organism>